<comment type="caution">
    <text evidence="5">The sequence shown here is derived from an EMBL/GenBank/DDBJ whole genome shotgun (WGS) entry which is preliminary data.</text>
</comment>
<protein>
    <recommendedName>
        <fullName evidence="3 4">Alanine dehydrogenase</fullName>
        <shortName evidence="3">AlaDH</shortName>
        <ecNumber evidence="3 4">1.4.1.1</ecNumber>
    </recommendedName>
</protein>
<dbReference type="InterPro" id="IPR012742">
    <property type="entry name" value="Ala_DH_archaeglobus"/>
</dbReference>
<keyword evidence="1 3" id="KW-0560">Oxidoreductase</keyword>
<dbReference type="InterPro" id="IPR023401">
    <property type="entry name" value="ODC_N"/>
</dbReference>
<dbReference type="PIRSF" id="PIRSF001439">
    <property type="entry name" value="CryM"/>
    <property type="match status" value="1"/>
</dbReference>
<organism evidence="5">
    <name type="scientific">Archaeoglobus fulgidus</name>
    <dbReference type="NCBI Taxonomy" id="2234"/>
    <lineage>
        <taxon>Archaea</taxon>
        <taxon>Methanobacteriati</taxon>
        <taxon>Methanobacteriota</taxon>
        <taxon>Archaeoglobi</taxon>
        <taxon>Archaeoglobales</taxon>
        <taxon>Archaeoglobaceae</taxon>
        <taxon>Archaeoglobus</taxon>
    </lineage>
</organism>
<dbReference type="EMBL" id="DSLA01000104">
    <property type="protein sequence ID" value="HEH35841.1"/>
    <property type="molecule type" value="Genomic_DNA"/>
</dbReference>
<comment type="caution">
    <text evidence="3">Lacks conserved residue(s) required for the propagation of feature annotation.</text>
</comment>
<evidence type="ECO:0000256" key="3">
    <source>
        <dbReference type="HAMAP-Rule" id="MF_00935"/>
    </source>
</evidence>
<dbReference type="InterPro" id="IPR028609">
    <property type="entry name" value="AlaDH_arch-typ"/>
</dbReference>
<feature type="binding site" evidence="3">
    <location>
        <position position="289"/>
    </location>
    <ligand>
        <name>NAD(+)</name>
        <dbReference type="ChEBI" id="CHEBI:57540"/>
    </ligand>
</feature>
<dbReference type="AlphaFoldDB" id="A0A7J2TL74"/>
<dbReference type="InterPro" id="IPR003462">
    <property type="entry name" value="ODC_Mu_crystall"/>
</dbReference>
<keyword evidence="2 3" id="KW-0520">NAD</keyword>
<dbReference type="FunFam" id="3.30.1780.10:FF:000002">
    <property type="entry name" value="Ornithine cyclodeaminase"/>
    <property type="match status" value="1"/>
</dbReference>
<dbReference type="PANTHER" id="PTHR13812:SF19">
    <property type="entry name" value="KETIMINE REDUCTASE MU-CRYSTALLIN"/>
    <property type="match status" value="1"/>
</dbReference>
<proteinExistence type="inferred from homology"/>
<comment type="function">
    <text evidence="3">Catalyzes the NAD(+)-dependent oxidative deamination of L-alanine to pyruvate, and the reverse reaction, the reductive amination of pyruvate.</text>
</comment>
<reference evidence="5" key="1">
    <citation type="journal article" date="2020" name="mSystems">
        <title>Genome- and Community-Level Interaction Insights into Carbon Utilization and Element Cycling Functions of Hydrothermarchaeota in Hydrothermal Sediment.</title>
        <authorList>
            <person name="Zhou Z."/>
            <person name="Liu Y."/>
            <person name="Xu W."/>
            <person name="Pan J."/>
            <person name="Luo Z.H."/>
            <person name="Li M."/>
        </authorList>
    </citation>
    <scope>NUCLEOTIDE SEQUENCE [LARGE SCALE GENOMIC DNA]</scope>
    <source>
        <strain evidence="5">SpSt-26</strain>
    </source>
</reference>
<dbReference type="GO" id="GO:0005737">
    <property type="term" value="C:cytoplasm"/>
    <property type="evidence" value="ECO:0007669"/>
    <property type="project" value="TreeGrafter"/>
</dbReference>
<evidence type="ECO:0000313" key="5">
    <source>
        <dbReference type="EMBL" id="HEH35841.1"/>
    </source>
</evidence>
<dbReference type="GO" id="GO:0006522">
    <property type="term" value="P:alanine metabolic process"/>
    <property type="evidence" value="ECO:0007669"/>
    <property type="project" value="UniProtKB-UniRule"/>
</dbReference>
<feature type="binding site" evidence="3">
    <location>
        <position position="108"/>
    </location>
    <ligand>
        <name>NAD(+)</name>
        <dbReference type="ChEBI" id="CHEBI:57540"/>
    </ligand>
</feature>
<dbReference type="PANTHER" id="PTHR13812">
    <property type="entry name" value="KETIMINE REDUCTASE MU-CRYSTALLIN"/>
    <property type="match status" value="1"/>
</dbReference>
<evidence type="ECO:0000256" key="1">
    <source>
        <dbReference type="ARBA" id="ARBA00023002"/>
    </source>
</evidence>
<feature type="binding site" evidence="3">
    <location>
        <begin position="217"/>
        <end position="219"/>
    </location>
    <ligand>
        <name>NAD(+)</name>
        <dbReference type="ChEBI" id="CHEBI:57540"/>
    </ligand>
</feature>
<dbReference type="SUPFAM" id="SSF51735">
    <property type="entry name" value="NAD(P)-binding Rossmann-fold domains"/>
    <property type="match status" value="1"/>
</dbReference>
<dbReference type="InterPro" id="IPR036291">
    <property type="entry name" value="NAD(P)-bd_dom_sf"/>
</dbReference>
<dbReference type="Pfam" id="PF02423">
    <property type="entry name" value="OCD_Mu_crystall"/>
    <property type="match status" value="1"/>
</dbReference>
<evidence type="ECO:0000256" key="4">
    <source>
        <dbReference type="NCBIfam" id="TIGR02371"/>
    </source>
</evidence>
<comment type="catalytic activity">
    <reaction evidence="3">
        <text>L-alanine + NAD(+) + H2O = pyruvate + NH4(+) + NADH + H(+)</text>
        <dbReference type="Rhea" id="RHEA:18405"/>
        <dbReference type="ChEBI" id="CHEBI:15361"/>
        <dbReference type="ChEBI" id="CHEBI:15377"/>
        <dbReference type="ChEBI" id="CHEBI:15378"/>
        <dbReference type="ChEBI" id="CHEBI:28938"/>
        <dbReference type="ChEBI" id="CHEBI:57540"/>
        <dbReference type="ChEBI" id="CHEBI:57945"/>
        <dbReference type="ChEBI" id="CHEBI:57972"/>
        <dbReference type="EC" id="1.4.1.1"/>
    </reaction>
</comment>
<sequence>METLLLTRRDVESLITMKEAIDAVEEAFRLYATSKAKMPPKIYLTLENGDFRAMPSYLKGYAGIKWVNSHPKNPEKGFPTVMAVLILNNPENGFPLAVMDATFLTSLRTGAAGGVAAKYLARKDSRVFGFIGCGRQAIFQLLAIREIFDVELVKAHDISKKAENDFKKFCEEKGIECRIMDARNVCECDVLITTTPSTSPVVKGEWIREGMHINAVGADAPGKQELEPEILKMAKIIVDDIEQALHSGEVNVAHSMGMINKEDIYATLGEIVAGIKKGREGNEITIFDSTGLAIQDLAVASIVYEKALKNNFGIKLELL</sequence>
<dbReference type="GO" id="GO:0051287">
    <property type="term" value="F:NAD binding"/>
    <property type="evidence" value="ECO:0007669"/>
    <property type="project" value="UniProtKB-UniRule"/>
</dbReference>
<feature type="binding site" evidence="3">
    <location>
        <position position="223"/>
    </location>
    <ligand>
        <name>NAD(+)</name>
        <dbReference type="ChEBI" id="CHEBI:57540"/>
    </ligand>
</feature>
<dbReference type="Gene3D" id="3.30.1780.10">
    <property type="entry name" value="ornithine cyclodeaminase, domain 1"/>
    <property type="match status" value="1"/>
</dbReference>
<comment type="similarity">
    <text evidence="3">Belongs to the ornithine cyclodeaminase/mu-crystallin family. Archaeal alanine dehydrogenase subfamily.</text>
</comment>
<dbReference type="Gene3D" id="3.40.50.720">
    <property type="entry name" value="NAD(P)-binding Rossmann-like Domain"/>
    <property type="match status" value="1"/>
</dbReference>
<keyword evidence="3" id="KW-0547">Nucleotide-binding</keyword>
<dbReference type="NCBIfam" id="TIGR02371">
    <property type="entry name" value="ala_DH_arch"/>
    <property type="match status" value="1"/>
</dbReference>
<gene>
    <name evidence="3" type="primary">ala</name>
    <name evidence="5" type="ORF">ENP88_06865</name>
</gene>
<accession>A0A7J2TL74</accession>
<dbReference type="HAMAP" id="MF_00935">
    <property type="entry name" value="AlaDH_arch"/>
    <property type="match status" value="1"/>
</dbReference>
<feature type="binding site" evidence="3">
    <location>
        <begin position="135"/>
        <end position="136"/>
    </location>
    <ligand>
        <name>NAD(+)</name>
        <dbReference type="ChEBI" id="CHEBI:57540"/>
    </ligand>
</feature>
<feature type="active site" description="Proton donor/acceptor" evidence="3">
    <location>
        <position position="65"/>
    </location>
</feature>
<dbReference type="GO" id="GO:0000286">
    <property type="term" value="F:alanine dehydrogenase activity"/>
    <property type="evidence" value="ECO:0007669"/>
    <property type="project" value="UniProtKB-UniRule"/>
</dbReference>
<dbReference type="EC" id="1.4.1.1" evidence="3 4"/>
<name>A0A7J2TL74_ARCFL</name>
<dbReference type="FunFam" id="3.40.50.720:FF:000311">
    <property type="entry name" value="Ornithine cyclodeaminase"/>
    <property type="match status" value="1"/>
</dbReference>
<evidence type="ECO:0000256" key="2">
    <source>
        <dbReference type="ARBA" id="ARBA00023027"/>
    </source>
</evidence>